<dbReference type="Pfam" id="PF14226">
    <property type="entry name" value="DIOX_N"/>
    <property type="match status" value="1"/>
</dbReference>
<sequence>MSATETLTWAKPSVSAEKGQWADLVTLDLSKFDQPGGKQELAAEFTRAIEEVGFFYVKNFGLTEEEVDRQFAIGQALLALPEDEKMKYLANMEAGEYNGYKPAGTRELVPGVRDNYELYNVPKFTPQHADMAHPDIIKRHWSEVEHFSRHVHHHIVHRLLVVFALALGLDDEEWLVKRHRYDENSACHLRYMKYLVRSEEENAKCGGVWLKGHSDLGSLTLLFYQPIGGLQVLGKDGSWKDVRMVPGTLTVNLADALHFITNGYLKSSIHRVIAPPKDQQHVDRLRVIYVVRIEDETEMLPIDESPVLRDRGLLTERVLDSNGNPIKAGEWVKQRVIKNIGPGTSTAEGDNADKEVEIIKGVKVKYFD</sequence>
<gene>
    <name evidence="4" type="ORF">N0V93_004433</name>
</gene>
<dbReference type="GO" id="GO:0046872">
    <property type="term" value="F:metal ion binding"/>
    <property type="evidence" value="ECO:0007669"/>
    <property type="project" value="UniProtKB-KW"/>
</dbReference>
<reference evidence="4" key="1">
    <citation type="submission" date="2022-10" db="EMBL/GenBank/DDBJ databases">
        <title>Tapping the CABI collections for fungal endophytes: first genome assemblies for Collariella, Neodidymelliopsis, Ascochyta clinopodiicola, Didymella pomorum, Didymosphaeria variabile, Neocosmospora piperis and Neocucurbitaria cava.</title>
        <authorList>
            <person name="Hill R."/>
        </authorList>
    </citation>
    <scope>NUCLEOTIDE SEQUENCE</scope>
    <source>
        <strain evidence="4">IMI 355082</strain>
    </source>
</reference>
<evidence type="ECO:0000259" key="3">
    <source>
        <dbReference type="PROSITE" id="PS51471"/>
    </source>
</evidence>
<evidence type="ECO:0000313" key="5">
    <source>
        <dbReference type="Proteomes" id="UP001140453"/>
    </source>
</evidence>
<dbReference type="PRINTS" id="PR00682">
    <property type="entry name" value="IPNSYNTHASE"/>
</dbReference>
<dbReference type="Pfam" id="PF03171">
    <property type="entry name" value="2OG-FeII_Oxy"/>
    <property type="match status" value="1"/>
</dbReference>
<keyword evidence="2" id="KW-0479">Metal-binding</keyword>
<dbReference type="SUPFAM" id="SSF51197">
    <property type="entry name" value="Clavaminate synthase-like"/>
    <property type="match status" value="1"/>
</dbReference>
<dbReference type="Gene3D" id="2.60.120.330">
    <property type="entry name" value="B-lactam Antibiotic, Isopenicillin N Synthase, Chain"/>
    <property type="match status" value="1"/>
</dbReference>
<comment type="caution">
    <text evidence="4">The sequence shown here is derived from an EMBL/GenBank/DDBJ whole genome shotgun (WGS) entry which is preliminary data.</text>
</comment>
<protein>
    <recommendedName>
        <fullName evidence="3">Fe2OG dioxygenase domain-containing protein</fullName>
    </recommendedName>
</protein>
<dbReference type="OrthoDB" id="406156at2759"/>
<dbReference type="PANTHER" id="PTHR47990">
    <property type="entry name" value="2-OXOGLUTARATE (2OG) AND FE(II)-DEPENDENT OXYGENASE SUPERFAMILY PROTEIN-RELATED"/>
    <property type="match status" value="1"/>
</dbReference>
<dbReference type="InterPro" id="IPR005123">
    <property type="entry name" value="Oxoglu/Fe-dep_dioxygenase_dom"/>
</dbReference>
<dbReference type="InterPro" id="IPR026992">
    <property type="entry name" value="DIOX_N"/>
</dbReference>
<name>A0A9W8YRH1_9PEZI</name>
<comment type="similarity">
    <text evidence="1 2">Belongs to the iron/ascorbate-dependent oxidoreductase family.</text>
</comment>
<dbReference type="InterPro" id="IPR027443">
    <property type="entry name" value="IPNS-like_sf"/>
</dbReference>
<dbReference type="GO" id="GO:0016491">
    <property type="term" value="F:oxidoreductase activity"/>
    <property type="evidence" value="ECO:0007669"/>
    <property type="project" value="UniProtKB-KW"/>
</dbReference>
<feature type="domain" description="Fe2OG dioxygenase" evidence="3">
    <location>
        <begin position="187"/>
        <end position="295"/>
    </location>
</feature>
<dbReference type="InterPro" id="IPR050231">
    <property type="entry name" value="Iron_ascorbate_oxido_reductase"/>
</dbReference>
<dbReference type="InterPro" id="IPR044861">
    <property type="entry name" value="IPNS-like_FE2OG_OXY"/>
</dbReference>
<accession>A0A9W8YRH1</accession>
<dbReference type="EMBL" id="JAPEVB010000003">
    <property type="protein sequence ID" value="KAJ4390834.1"/>
    <property type="molecule type" value="Genomic_DNA"/>
</dbReference>
<dbReference type="AlphaFoldDB" id="A0A9W8YRH1"/>
<dbReference type="PROSITE" id="PS51471">
    <property type="entry name" value="FE2OG_OXY"/>
    <property type="match status" value="1"/>
</dbReference>
<keyword evidence="2" id="KW-0408">Iron</keyword>
<evidence type="ECO:0000256" key="1">
    <source>
        <dbReference type="ARBA" id="ARBA00008056"/>
    </source>
</evidence>
<dbReference type="Proteomes" id="UP001140453">
    <property type="component" value="Unassembled WGS sequence"/>
</dbReference>
<keyword evidence="2" id="KW-0560">Oxidoreductase</keyword>
<evidence type="ECO:0000313" key="4">
    <source>
        <dbReference type="EMBL" id="KAJ4390834.1"/>
    </source>
</evidence>
<keyword evidence="5" id="KW-1185">Reference proteome</keyword>
<proteinExistence type="inferred from homology"/>
<dbReference type="GO" id="GO:0044283">
    <property type="term" value="P:small molecule biosynthetic process"/>
    <property type="evidence" value="ECO:0007669"/>
    <property type="project" value="UniProtKB-ARBA"/>
</dbReference>
<evidence type="ECO:0000256" key="2">
    <source>
        <dbReference type="RuleBase" id="RU003682"/>
    </source>
</evidence>
<organism evidence="4 5">
    <name type="scientific">Gnomoniopsis smithogilvyi</name>
    <dbReference type="NCBI Taxonomy" id="1191159"/>
    <lineage>
        <taxon>Eukaryota</taxon>
        <taxon>Fungi</taxon>
        <taxon>Dikarya</taxon>
        <taxon>Ascomycota</taxon>
        <taxon>Pezizomycotina</taxon>
        <taxon>Sordariomycetes</taxon>
        <taxon>Sordariomycetidae</taxon>
        <taxon>Diaporthales</taxon>
        <taxon>Gnomoniaceae</taxon>
        <taxon>Gnomoniopsis</taxon>
    </lineage>
</organism>